<keyword evidence="1" id="KW-0812">Transmembrane</keyword>
<evidence type="ECO:0000256" key="1">
    <source>
        <dbReference type="SAM" id="Phobius"/>
    </source>
</evidence>
<feature type="transmembrane region" description="Helical" evidence="1">
    <location>
        <begin position="81"/>
        <end position="99"/>
    </location>
</feature>
<organism evidence="2">
    <name type="scientific">marine metagenome</name>
    <dbReference type="NCBI Taxonomy" id="408172"/>
    <lineage>
        <taxon>unclassified sequences</taxon>
        <taxon>metagenomes</taxon>
        <taxon>ecological metagenomes</taxon>
    </lineage>
</organism>
<reference evidence="2" key="1">
    <citation type="submission" date="2018-05" db="EMBL/GenBank/DDBJ databases">
        <authorList>
            <person name="Lanie J.A."/>
            <person name="Ng W.-L."/>
            <person name="Kazmierczak K.M."/>
            <person name="Andrzejewski T.M."/>
            <person name="Davidsen T.M."/>
            <person name="Wayne K.J."/>
            <person name="Tettelin H."/>
            <person name="Glass J.I."/>
            <person name="Rusch D."/>
            <person name="Podicherti R."/>
            <person name="Tsui H.-C.T."/>
            <person name="Winkler M.E."/>
        </authorList>
    </citation>
    <scope>NUCLEOTIDE SEQUENCE</scope>
</reference>
<dbReference type="EMBL" id="UINC01130883">
    <property type="protein sequence ID" value="SVD12239.1"/>
    <property type="molecule type" value="Genomic_DNA"/>
</dbReference>
<evidence type="ECO:0008006" key="3">
    <source>
        <dbReference type="Google" id="ProtNLM"/>
    </source>
</evidence>
<evidence type="ECO:0000313" key="2">
    <source>
        <dbReference type="EMBL" id="SVD12239.1"/>
    </source>
</evidence>
<sequence length="117" mass="13650">AQQALAEAQSRLEEKVNEVRQRTDLDEQTKQIMARNLQEGESRRFEVLRTNIETEKEAKLSESQENMEAQIRSIQNNIKTFAILLPPIPVFVLGVFIFLRRERREREGAAAARRLRT</sequence>
<gene>
    <name evidence="2" type="ORF">METZ01_LOCUS365093</name>
</gene>
<keyword evidence="1" id="KW-0472">Membrane</keyword>
<name>A0A382SQP2_9ZZZZ</name>
<accession>A0A382SQP2</accession>
<feature type="non-terminal residue" evidence="2">
    <location>
        <position position="1"/>
    </location>
</feature>
<protein>
    <recommendedName>
        <fullName evidence="3">ABC transporter</fullName>
    </recommendedName>
</protein>
<dbReference type="AlphaFoldDB" id="A0A382SQP2"/>
<proteinExistence type="predicted"/>
<keyword evidence="1" id="KW-1133">Transmembrane helix</keyword>